<evidence type="ECO:0000256" key="9">
    <source>
        <dbReference type="SAM" id="SignalP"/>
    </source>
</evidence>
<keyword evidence="9" id="KW-0732">Signal</keyword>
<dbReference type="GO" id="GO:0005886">
    <property type="term" value="C:plasma membrane"/>
    <property type="evidence" value="ECO:0007669"/>
    <property type="project" value="UniProtKB-SubCell"/>
</dbReference>
<gene>
    <name evidence="11" type="primary">amt1</name>
    <name evidence="11" type="ordered locus">ACP_0919</name>
</gene>
<evidence type="ECO:0000256" key="1">
    <source>
        <dbReference type="ARBA" id="ARBA00004141"/>
    </source>
</evidence>
<dbReference type="AlphaFoldDB" id="C1F316"/>
<protein>
    <recommendedName>
        <fullName evidence="8">Ammonium transporter</fullName>
    </recommendedName>
</protein>
<evidence type="ECO:0000313" key="12">
    <source>
        <dbReference type="Proteomes" id="UP000002207"/>
    </source>
</evidence>
<dbReference type="SUPFAM" id="SSF111352">
    <property type="entry name" value="Ammonium transporter"/>
    <property type="match status" value="1"/>
</dbReference>
<comment type="subcellular location">
    <subcellularLocation>
        <location evidence="8">Cell membrane</location>
        <topology evidence="8">Multi-pass membrane protein</topology>
    </subcellularLocation>
    <subcellularLocation>
        <location evidence="1">Membrane</location>
        <topology evidence="1">Multi-pass membrane protein</topology>
    </subcellularLocation>
</comment>
<keyword evidence="12" id="KW-1185">Reference proteome</keyword>
<evidence type="ECO:0000256" key="4">
    <source>
        <dbReference type="ARBA" id="ARBA00022692"/>
    </source>
</evidence>
<feature type="transmembrane region" description="Helical" evidence="8">
    <location>
        <begin position="146"/>
        <end position="165"/>
    </location>
</feature>
<dbReference type="InParanoid" id="C1F316"/>
<keyword evidence="5 8" id="KW-1133">Transmembrane helix</keyword>
<dbReference type="Pfam" id="PF00909">
    <property type="entry name" value="Ammonium_transp"/>
    <property type="match status" value="1"/>
</dbReference>
<dbReference type="InterPro" id="IPR029020">
    <property type="entry name" value="Ammonium/urea_transptr"/>
</dbReference>
<dbReference type="HOGENOM" id="CLU_000445_33_0_0"/>
<feature type="transmembrane region" description="Helical" evidence="8">
    <location>
        <begin position="213"/>
        <end position="234"/>
    </location>
</feature>
<dbReference type="EMBL" id="CP001472">
    <property type="protein sequence ID" value="ACO31810.1"/>
    <property type="molecule type" value="Genomic_DNA"/>
</dbReference>
<feature type="transmembrane region" description="Helical" evidence="8">
    <location>
        <begin position="333"/>
        <end position="353"/>
    </location>
</feature>
<evidence type="ECO:0000259" key="10">
    <source>
        <dbReference type="Pfam" id="PF00909"/>
    </source>
</evidence>
<keyword evidence="6 8" id="KW-0472">Membrane</keyword>
<feature type="transmembrane region" description="Helical" evidence="8">
    <location>
        <begin position="365"/>
        <end position="388"/>
    </location>
</feature>
<dbReference type="GO" id="GO:0008519">
    <property type="term" value="F:ammonium channel activity"/>
    <property type="evidence" value="ECO:0007669"/>
    <property type="project" value="InterPro"/>
</dbReference>
<feature type="chain" id="PRO_5002909094" description="Ammonium transporter" evidence="9">
    <location>
        <begin position="26"/>
        <end position="469"/>
    </location>
</feature>
<dbReference type="InterPro" id="IPR018047">
    <property type="entry name" value="Ammonium_transpt_CS"/>
</dbReference>
<feature type="domain" description="Ammonium transporter AmtB-like" evidence="10">
    <location>
        <begin position="54"/>
        <end position="465"/>
    </location>
</feature>
<dbReference type="RefSeq" id="WP_015896083.1">
    <property type="nucleotide sequence ID" value="NC_012483.1"/>
</dbReference>
<dbReference type="NCBIfam" id="TIGR00836">
    <property type="entry name" value="amt"/>
    <property type="match status" value="1"/>
</dbReference>
<sequence length="469" mass="48872">MRPRFVKLSFFAFSGFLLCGLPALAQSASSATASQIAQLQTQIANAQTSGDNGWMLVSSALVLMMTGPGLALFYSGLVRKKNVLATMMQSFMMMCIVTLLWGIVGYSLAFGSGTSFIGGFQHLFLRGVGLAPDPAYAGTIPAQTYMIYQLMFAIITPALITGAFAERMKFSAMAVFLTLWSLVVYSPMAHMVWGKGGLLNAAAGGAIPCLDFAGGTVVHITSGVSALVCALYLGKRVGYPKEPTPPHSLVLSVVGACLLWVGWFGFNAGSALNAGTLATSAFVNTQFATATAALGWVAVEWWRTGKPTVLGGISGAVAGLVAITPAAGFVEPMAAFVIGAIAGVFCFLMVTTVKSLFGYDDSLDAFGVHGAGGTLGAILTGVFASSAINPIFKDAKTGATLPSGVIEGNWHQLLNQFGGVAIAWGLSIVGTLILLKLVDVTIGLRVTPDEEREGLDITQHGEEGYEFVA</sequence>
<feature type="transmembrane region" description="Helical" evidence="8">
    <location>
        <begin position="246"/>
        <end position="266"/>
    </location>
</feature>
<evidence type="ECO:0000256" key="6">
    <source>
        <dbReference type="ARBA" id="ARBA00023136"/>
    </source>
</evidence>
<dbReference type="STRING" id="240015.ACP_0919"/>
<feature type="transmembrane region" description="Helical" evidence="8">
    <location>
        <begin position="417"/>
        <end position="435"/>
    </location>
</feature>
<dbReference type="Gene3D" id="1.10.3430.10">
    <property type="entry name" value="Ammonium transporter AmtB like domains"/>
    <property type="match status" value="1"/>
</dbReference>
<dbReference type="InterPro" id="IPR024041">
    <property type="entry name" value="NH4_transpt_AmtB-like_dom"/>
</dbReference>
<evidence type="ECO:0000256" key="3">
    <source>
        <dbReference type="ARBA" id="ARBA00022448"/>
    </source>
</evidence>
<organism evidence="11 12">
    <name type="scientific">Acidobacterium capsulatum (strain ATCC 51196 / DSM 11244 / BCRC 80197 / JCM 7670 / NBRC 15755 / NCIMB 13165 / 161)</name>
    <dbReference type="NCBI Taxonomy" id="240015"/>
    <lineage>
        <taxon>Bacteria</taxon>
        <taxon>Pseudomonadati</taxon>
        <taxon>Acidobacteriota</taxon>
        <taxon>Terriglobia</taxon>
        <taxon>Terriglobales</taxon>
        <taxon>Acidobacteriaceae</taxon>
        <taxon>Acidobacterium</taxon>
    </lineage>
</organism>
<proteinExistence type="inferred from homology"/>
<dbReference type="FunCoup" id="C1F316">
    <property type="interactions" value="272"/>
</dbReference>
<keyword evidence="7 8" id="KW-0924">Ammonia transport</keyword>
<feature type="transmembrane region" description="Helical" evidence="8">
    <location>
        <begin position="172"/>
        <end position="193"/>
    </location>
</feature>
<dbReference type="InterPro" id="IPR001905">
    <property type="entry name" value="Ammonium_transpt"/>
</dbReference>
<dbReference type="OrthoDB" id="9814202at2"/>
<dbReference type="Proteomes" id="UP000002207">
    <property type="component" value="Chromosome"/>
</dbReference>
<feature type="transmembrane region" description="Helical" evidence="8">
    <location>
        <begin position="278"/>
        <end position="297"/>
    </location>
</feature>
<dbReference type="PROSITE" id="PS01219">
    <property type="entry name" value="AMMONIUM_TRANSP"/>
    <property type="match status" value="1"/>
</dbReference>
<keyword evidence="3 8" id="KW-0813">Transport</keyword>
<keyword evidence="4 8" id="KW-0812">Transmembrane</keyword>
<dbReference type="PANTHER" id="PTHR43029:SF10">
    <property type="entry name" value="AMMONIUM TRANSPORTER MEP2"/>
    <property type="match status" value="1"/>
</dbReference>
<evidence type="ECO:0000256" key="7">
    <source>
        <dbReference type="ARBA" id="ARBA00023177"/>
    </source>
</evidence>
<comment type="similarity">
    <text evidence="2 8">Belongs to the ammonia transporter channel (TC 1.A.11.2) family.</text>
</comment>
<evidence type="ECO:0000256" key="8">
    <source>
        <dbReference type="RuleBase" id="RU362002"/>
    </source>
</evidence>
<evidence type="ECO:0000256" key="2">
    <source>
        <dbReference type="ARBA" id="ARBA00005887"/>
    </source>
</evidence>
<feature type="transmembrane region" description="Helical" evidence="8">
    <location>
        <begin position="57"/>
        <end position="78"/>
    </location>
</feature>
<reference evidence="11 12" key="1">
    <citation type="journal article" date="2009" name="Appl. Environ. Microbiol.">
        <title>Three genomes from the phylum Acidobacteria provide insight into the lifestyles of these microorganisms in soils.</title>
        <authorList>
            <person name="Ward N.L."/>
            <person name="Challacombe J.F."/>
            <person name="Janssen P.H."/>
            <person name="Henrissat B."/>
            <person name="Coutinho P.M."/>
            <person name="Wu M."/>
            <person name="Xie G."/>
            <person name="Haft D.H."/>
            <person name="Sait M."/>
            <person name="Badger J."/>
            <person name="Barabote R.D."/>
            <person name="Bradley B."/>
            <person name="Brettin T.S."/>
            <person name="Brinkac L.M."/>
            <person name="Bruce D."/>
            <person name="Creasy T."/>
            <person name="Daugherty S.C."/>
            <person name="Davidsen T.M."/>
            <person name="DeBoy R.T."/>
            <person name="Detter J.C."/>
            <person name="Dodson R.J."/>
            <person name="Durkin A.S."/>
            <person name="Ganapathy A."/>
            <person name="Gwinn-Giglio M."/>
            <person name="Han C.S."/>
            <person name="Khouri H."/>
            <person name="Kiss H."/>
            <person name="Kothari S.P."/>
            <person name="Madupu R."/>
            <person name="Nelson K.E."/>
            <person name="Nelson W.C."/>
            <person name="Paulsen I."/>
            <person name="Penn K."/>
            <person name="Ren Q."/>
            <person name="Rosovitz M.J."/>
            <person name="Selengut J.D."/>
            <person name="Shrivastava S."/>
            <person name="Sullivan S.A."/>
            <person name="Tapia R."/>
            <person name="Thompson L.S."/>
            <person name="Watkins K.L."/>
            <person name="Yang Q."/>
            <person name="Yu C."/>
            <person name="Zafar N."/>
            <person name="Zhou L."/>
            <person name="Kuske C.R."/>
        </authorList>
    </citation>
    <scope>NUCLEOTIDE SEQUENCE [LARGE SCALE GENOMIC DNA]</scope>
    <source>
        <strain evidence="12">ATCC 51196 / DSM 11244 / BCRC 80197 / JCM 7670 / NBRC 15755 / NCIMB 13165 / 161</strain>
    </source>
</reference>
<dbReference type="PANTHER" id="PTHR43029">
    <property type="entry name" value="AMMONIUM TRANSPORTER MEP2"/>
    <property type="match status" value="1"/>
</dbReference>
<evidence type="ECO:0000256" key="5">
    <source>
        <dbReference type="ARBA" id="ARBA00022989"/>
    </source>
</evidence>
<dbReference type="eggNOG" id="COG0004">
    <property type="taxonomic scope" value="Bacteria"/>
</dbReference>
<name>C1F316_ACIC5</name>
<dbReference type="KEGG" id="aca:ACP_0919"/>
<feature type="signal peptide" evidence="9">
    <location>
        <begin position="1"/>
        <end position="25"/>
    </location>
</feature>
<evidence type="ECO:0000313" key="11">
    <source>
        <dbReference type="EMBL" id="ACO31810.1"/>
    </source>
</evidence>
<feature type="transmembrane region" description="Helical" evidence="8">
    <location>
        <begin position="309"/>
        <end position="327"/>
    </location>
</feature>
<accession>C1F316</accession>